<reference evidence="1" key="1">
    <citation type="submission" date="2020-01" db="EMBL/GenBank/DDBJ databases">
        <authorList>
            <person name="Meier V. D."/>
            <person name="Meier V D."/>
        </authorList>
    </citation>
    <scope>NUCLEOTIDE SEQUENCE</scope>
    <source>
        <strain evidence="1">HLG_WM_MAG_03</strain>
    </source>
</reference>
<name>A0A6S6RTZ2_9BACT</name>
<evidence type="ECO:0000313" key="1">
    <source>
        <dbReference type="EMBL" id="CAA6800037.1"/>
    </source>
</evidence>
<accession>A0A6S6RTZ2</accession>
<dbReference type="EMBL" id="CACVAR010000063">
    <property type="protein sequence ID" value="CAA6800037.1"/>
    <property type="molecule type" value="Genomic_DNA"/>
</dbReference>
<organism evidence="1">
    <name type="scientific">uncultured Sulfurovum sp</name>
    <dbReference type="NCBI Taxonomy" id="269237"/>
    <lineage>
        <taxon>Bacteria</taxon>
        <taxon>Pseudomonadati</taxon>
        <taxon>Campylobacterota</taxon>
        <taxon>Epsilonproteobacteria</taxon>
        <taxon>Campylobacterales</taxon>
        <taxon>Sulfurovaceae</taxon>
        <taxon>Sulfurovum</taxon>
        <taxon>environmental samples</taxon>
    </lineage>
</organism>
<feature type="non-terminal residue" evidence="1">
    <location>
        <position position="1"/>
    </location>
</feature>
<gene>
    <name evidence="1" type="ORF">HELGO_WM31785</name>
</gene>
<evidence type="ECO:0008006" key="2">
    <source>
        <dbReference type="Google" id="ProtNLM"/>
    </source>
</evidence>
<protein>
    <recommendedName>
        <fullName evidence="2">Cadherin domain-containing protein</fullName>
    </recommendedName>
</protein>
<sequence length="618" mass="69472">QNSSEYLNIPQSTKDKITLTTLDNLSIEQLNQAIIKMGFTPVSKEDAKTHLILNSPNVHSGKPSIETFEEEISNELTVGNTIGEIEINKGDGELVYPFVIEGEGKEHFLLNNNGKLIVTQSFSTAHTFELNVTVSNQYGYTSAPLTIHVKDSGKIGKAQLGRLQNATVKLFKINSDGSQELVTTETTNSIGSLNLIGNFDLRTELLEDHSFYVYEVSEGLDVDADDNAQKDETPSTNKGKLRLISKGIWIKNATEKIRITPLSEMLYTYLERDGLTDIENKLEKYSQVLLKSSLDTETEINSKDIMIFNPLKNKEALYNTLTYNSTYNNVREQIRHGNSTYKNTTFNAYVVESFQANAIEIVGSSIYTIDMLGSGEFNIYDLETKAKIGGVKLPNTPVEGDTHVLYINLLHGEARISSLIDWAHELYITDQTKPTLAGEPLMKELLMTGNFRNTALGKSSISNFFSQEQQTHLYNLPKDSNETEIIKFFNIDINNDFYRFEFNSQLKKINSLWVNNEYLYIVGDNKIHIFKETNTEANLSKIYNETIVSGDILGIEADILYIQKEKMLSLYDISSAINPTLIESIAVPFDYKLGIKTNGNYITTGSKILDIKSLRASQ</sequence>
<proteinExistence type="predicted"/>
<dbReference type="AlphaFoldDB" id="A0A6S6RTZ2"/>